<dbReference type="Gene3D" id="3.40.50.1110">
    <property type="entry name" value="SGNH hydrolase"/>
    <property type="match status" value="1"/>
</dbReference>
<dbReference type="Pfam" id="PF00657">
    <property type="entry name" value="Lipase_GDSL"/>
    <property type="match status" value="1"/>
</dbReference>
<dbReference type="EMBL" id="AZST01000606">
    <property type="protein sequence ID" value="KEP47970.1"/>
    <property type="molecule type" value="Genomic_DNA"/>
</dbReference>
<evidence type="ECO:0000313" key="3">
    <source>
        <dbReference type="EMBL" id="KEP47970.1"/>
    </source>
</evidence>
<accession>A0A074RRL2</accession>
<name>A0A074RRL2_9AGAM</name>
<comment type="caution">
    <text evidence="3">The sequence shown here is derived from an EMBL/GenBank/DDBJ whole genome shotgun (WGS) entry which is preliminary data.</text>
</comment>
<feature type="signal peptide" evidence="2">
    <location>
        <begin position="1"/>
        <end position="18"/>
    </location>
</feature>
<protein>
    <submittedName>
        <fullName evidence="3">GDSL-like lipase/acylhydrolase</fullName>
    </submittedName>
</protein>
<feature type="chain" id="PRO_5001698005" evidence="2">
    <location>
        <begin position="19"/>
        <end position="1009"/>
    </location>
</feature>
<dbReference type="HOGENOM" id="CLU_298114_0_0_1"/>
<sequence>MHTTLSLLVLASASLTSATTHFDKHRHAHRGRESPLGDMLLATAGNYVTNLSKCAPLRSRESPPASVHDLRPDDFSVAMAIGDSITAGAFAKGINPDNKNLNWVEWRGVSYAGGGDPGAITMPNLLKHYNYTLIGGAVGYNPGYEICFGSGCPVGPVGWNKTVDVLNAGQSGAYASNLLHEAQDYLVPQVKALNISQNRYKFLSFQVGANDVCQLCAAADAPMGPATKSDFENNIRATLEHVRENIPNTLVNLFGAWQLTDIYSLTSGQNYCKQAIPFVERFAIGCPCIAGQGDVGEFTRGQMDRLVQQYNTVLQNIVADYKTKNYKDFAVIWQPPNLPFKSFPIQAVSSVDCFHPSTDAHARIAAGLWNRLTLDAYSPEFREGVSPFPNLQVRSKPFMMLLASLYLTLFSVFTLVLVLLGELDDNQHAIWLVRSLGFWIVIGINNIFVITVDLKRTNTYLGCLATQTVLNLGLTIAVIVHLCTDGFPQIIWYFSRNIPGRASLGISVLLIGLGSFCLIIISWWPMAKLRSHANVSARQLWKMNVKDAYYGSVPHPGQLQALSVFGCSRRTPIKNPIFFLTKGFYARLIFRRVRPAETRMYALARNSFAVAAMGILLLRTITALFKAENEISTRIKSSACEGRATQRHEIYILTSKTRENRKPRGTYHDEPDNGRAIADCLWVLFQATRQCTSSWLHSFNYTVTDVAENRTLELFTCGSLLSLRRDMFYLNISKGFTEMNNTLTHQIEILPSSQGGRSRIFDSQVPRFWLVNSVDIFGSDYFDWPTVRAHLPPFNLIRGSHVESQAKLITRRFIKSSLMKEVILNTEPDYDRLSLYPIVVPLNASNTAIASATIHTSLAPGLMYLQTQANPQDFSAPLYNVCDFVDDYRSGSVLDVIGSVGGLFALLQTMHVLLFGRPLLWGLTGAKLITPFGLLGACGSRGFKQRLREEYHTTSPEDGTESIQIVKFLRDFVIDFGPADLDPDRVSYGQLPPLSPAMQAVDDVTGARA</sequence>
<keyword evidence="1" id="KW-1133">Transmembrane helix</keyword>
<dbReference type="InterPro" id="IPR001087">
    <property type="entry name" value="GDSL"/>
</dbReference>
<evidence type="ECO:0000256" key="1">
    <source>
        <dbReference type="SAM" id="Phobius"/>
    </source>
</evidence>
<proteinExistence type="predicted"/>
<feature type="transmembrane region" description="Helical" evidence="1">
    <location>
        <begin position="398"/>
        <end position="420"/>
    </location>
</feature>
<evidence type="ECO:0000256" key="2">
    <source>
        <dbReference type="SAM" id="SignalP"/>
    </source>
</evidence>
<feature type="transmembrane region" description="Helical" evidence="1">
    <location>
        <begin position="506"/>
        <end position="526"/>
    </location>
</feature>
<dbReference type="GO" id="GO:0004620">
    <property type="term" value="F:phospholipase activity"/>
    <property type="evidence" value="ECO:0007669"/>
    <property type="project" value="InterPro"/>
</dbReference>
<dbReference type="GO" id="GO:0006644">
    <property type="term" value="P:phospholipid metabolic process"/>
    <property type="evidence" value="ECO:0007669"/>
    <property type="project" value="TreeGrafter"/>
</dbReference>
<keyword evidence="1" id="KW-0812">Transmembrane</keyword>
<organism evidence="3 4">
    <name type="scientific">Rhizoctonia solani 123E</name>
    <dbReference type="NCBI Taxonomy" id="1423351"/>
    <lineage>
        <taxon>Eukaryota</taxon>
        <taxon>Fungi</taxon>
        <taxon>Dikarya</taxon>
        <taxon>Basidiomycota</taxon>
        <taxon>Agaricomycotina</taxon>
        <taxon>Agaricomycetes</taxon>
        <taxon>Cantharellales</taxon>
        <taxon>Ceratobasidiaceae</taxon>
        <taxon>Rhizoctonia</taxon>
    </lineage>
</organism>
<dbReference type="PANTHER" id="PTHR21325:SF31">
    <property type="entry name" value="GH22081P-RELATED"/>
    <property type="match status" value="1"/>
</dbReference>
<feature type="transmembrane region" description="Helical" evidence="1">
    <location>
        <begin position="472"/>
        <end position="494"/>
    </location>
</feature>
<keyword evidence="2" id="KW-0732">Signal</keyword>
<reference evidence="3 4" key="1">
    <citation type="submission" date="2013-12" db="EMBL/GenBank/DDBJ databases">
        <authorList>
            <person name="Cubeta M."/>
            <person name="Pakala S."/>
            <person name="Fedorova N."/>
            <person name="Thomas E."/>
            <person name="Dean R."/>
            <person name="Jabaji S."/>
            <person name="Neate S."/>
            <person name="Toda T."/>
            <person name="Tavantzis S."/>
            <person name="Vilgalys R."/>
            <person name="Bharathan N."/>
            <person name="Pakala S."/>
            <person name="Losada L.S."/>
            <person name="Zafar N."/>
            <person name="Nierman W."/>
        </authorList>
    </citation>
    <scope>NUCLEOTIDE SEQUENCE [LARGE SCALE GENOMIC DNA]</scope>
    <source>
        <strain evidence="3 4">123E</strain>
    </source>
</reference>
<dbReference type="Proteomes" id="UP000027456">
    <property type="component" value="Unassembled WGS sequence"/>
</dbReference>
<dbReference type="SUPFAM" id="SSF52266">
    <property type="entry name" value="SGNH hydrolase"/>
    <property type="match status" value="1"/>
</dbReference>
<dbReference type="AlphaFoldDB" id="A0A074RRL2"/>
<evidence type="ECO:0000313" key="4">
    <source>
        <dbReference type="Proteomes" id="UP000027456"/>
    </source>
</evidence>
<feature type="transmembrane region" description="Helical" evidence="1">
    <location>
        <begin position="608"/>
        <end position="627"/>
    </location>
</feature>
<dbReference type="OrthoDB" id="10265800at2759"/>
<dbReference type="PANTHER" id="PTHR21325">
    <property type="entry name" value="PHOSPHOLIPASE B, PLB1"/>
    <property type="match status" value="1"/>
</dbReference>
<feature type="transmembrane region" description="Helical" evidence="1">
    <location>
        <begin position="432"/>
        <end position="452"/>
    </location>
</feature>
<keyword evidence="4" id="KW-1185">Reference proteome</keyword>
<gene>
    <name evidence="3" type="ORF">V565_137810</name>
</gene>
<dbReference type="InterPro" id="IPR036514">
    <property type="entry name" value="SGNH_hydro_sf"/>
</dbReference>
<dbReference type="STRING" id="1423351.A0A074RRL2"/>
<keyword evidence="1" id="KW-0472">Membrane</keyword>
<dbReference type="InterPro" id="IPR038885">
    <property type="entry name" value="PLB1"/>
</dbReference>
<keyword evidence="3" id="KW-0378">Hydrolase</keyword>